<accession>A0A941CRD7</accession>
<sequence>MKKLLTAISLVMLVLFAVSCAGKVTPETPAESPAAETPEETPVETPAETPEVEPKTLTIDELYPFTANVERIYEGEGNEFAALTEYVDFLEGNRIQIRRSNGGTEIVYVLEKTADQLVEVFQQAETYYKENFLKKDAASPKIWLKAPIAVGTTWSSVAGETSTITALDKELNLPYGSVKAVEVTTVSPQGTTKTYFAKDLGLVKILTTGEGYEVSSSLKEINPNQPRVKVVNFYYPNAKDEKIFLYRKNITFQTNDIPRNLLVAAYKELPAEAVGVLTANTKVNSLYLNNDGMVYVDLSQDFLTEMNLGSGFEALVLQSLANTFGDYYGRDKVILTIDGKTYESGHIILDKFEPLQVNYDSIVDMN</sequence>
<dbReference type="RefSeq" id="WP_211801064.1">
    <property type="nucleotide sequence ID" value="NZ_JAGSCS010000008.1"/>
</dbReference>
<feature type="chain" id="PRO_5039173132" evidence="2">
    <location>
        <begin position="22"/>
        <end position="366"/>
    </location>
</feature>
<feature type="domain" description="GerMN" evidence="3">
    <location>
        <begin position="260"/>
        <end position="346"/>
    </location>
</feature>
<reference evidence="4" key="1">
    <citation type="submission" date="2021-04" db="EMBL/GenBank/DDBJ databases">
        <title>Proteiniclasticum sedimins sp. nov., an obligate anaerobic bacterium isolated from anaerobic sludge.</title>
        <authorList>
            <person name="Liu J."/>
        </authorList>
    </citation>
    <scope>NUCLEOTIDE SEQUENCE</scope>
    <source>
        <strain evidence="4">BAD-10</strain>
    </source>
</reference>
<keyword evidence="2" id="KW-0732">Signal</keyword>
<keyword evidence="5" id="KW-1185">Reference proteome</keyword>
<feature type="signal peptide" evidence="2">
    <location>
        <begin position="1"/>
        <end position="21"/>
    </location>
</feature>
<protein>
    <submittedName>
        <fullName evidence="4">GerMN domain-containing protein</fullName>
    </submittedName>
</protein>
<dbReference type="PROSITE" id="PS51257">
    <property type="entry name" value="PROKAR_LIPOPROTEIN"/>
    <property type="match status" value="1"/>
</dbReference>
<feature type="region of interest" description="Disordered" evidence="1">
    <location>
        <begin position="26"/>
        <end position="54"/>
    </location>
</feature>
<feature type="compositionally biased region" description="Low complexity" evidence="1">
    <location>
        <begin position="26"/>
        <end position="36"/>
    </location>
</feature>
<dbReference type="EMBL" id="JAGSCS010000008">
    <property type="protein sequence ID" value="MBR0576229.1"/>
    <property type="molecule type" value="Genomic_DNA"/>
</dbReference>
<dbReference type="SMART" id="SM00909">
    <property type="entry name" value="Germane"/>
    <property type="match status" value="1"/>
</dbReference>
<evidence type="ECO:0000259" key="3">
    <source>
        <dbReference type="SMART" id="SM00909"/>
    </source>
</evidence>
<dbReference type="InterPro" id="IPR019606">
    <property type="entry name" value="GerMN"/>
</dbReference>
<evidence type="ECO:0000313" key="4">
    <source>
        <dbReference type="EMBL" id="MBR0576229.1"/>
    </source>
</evidence>
<proteinExistence type="predicted"/>
<gene>
    <name evidence="4" type="ORF">KCG48_07715</name>
</gene>
<evidence type="ECO:0000313" key="5">
    <source>
        <dbReference type="Proteomes" id="UP000675379"/>
    </source>
</evidence>
<organism evidence="4 5">
    <name type="scientific">Proteiniclasticum sediminis</name>
    <dbReference type="NCBI Taxonomy" id="2804028"/>
    <lineage>
        <taxon>Bacteria</taxon>
        <taxon>Bacillati</taxon>
        <taxon>Bacillota</taxon>
        <taxon>Clostridia</taxon>
        <taxon>Eubacteriales</taxon>
        <taxon>Clostridiaceae</taxon>
        <taxon>Proteiniclasticum</taxon>
    </lineage>
</organism>
<dbReference type="Pfam" id="PF10646">
    <property type="entry name" value="Germane"/>
    <property type="match status" value="1"/>
</dbReference>
<comment type="caution">
    <text evidence="4">The sequence shown here is derived from an EMBL/GenBank/DDBJ whole genome shotgun (WGS) entry which is preliminary data.</text>
</comment>
<name>A0A941CRD7_9CLOT</name>
<evidence type="ECO:0000256" key="1">
    <source>
        <dbReference type="SAM" id="MobiDB-lite"/>
    </source>
</evidence>
<dbReference type="AlphaFoldDB" id="A0A941CRD7"/>
<evidence type="ECO:0000256" key="2">
    <source>
        <dbReference type="SAM" id="SignalP"/>
    </source>
</evidence>
<dbReference type="Proteomes" id="UP000675379">
    <property type="component" value="Unassembled WGS sequence"/>
</dbReference>